<dbReference type="EMBL" id="BARV01038711">
    <property type="protein sequence ID" value="GAI50212.1"/>
    <property type="molecule type" value="Genomic_DNA"/>
</dbReference>
<comment type="caution">
    <text evidence="1">The sequence shown here is derived from an EMBL/GenBank/DDBJ whole genome shotgun (WGS) entry which is preliminary data.</text>
</comment>
<protein>
    <submittedName>
        <fullName evidence="1">Uncharacterized protein</fullName>
    </submittedName>
</protein>
<organism evidence="1">
    <name type="scientific">marine sediment metagenome</name>
    <dbReference type="NCBI Taxonomy" id="412755"/>
    <lineage>
        <taxon>unclassified sequences</taxon>
        <taxon>metagenomes</taxon>
        <taxon>ecological metagenomes</taxon>
    </lineage>
</organism>
<reference evidence="1" key="1">
    <citation type="journal article" date="2014" name="Front. Microbiol.">
        <title>High frequency of phylogenetically diverse reductive dehalogenase-homologous genes in deep subseafloor sedimentary metagenomes.</title>
        <authorList>
            <person name="Kawai M."/>
            <person name="Futagami T."/>
            <person name="Toyoda A."/>
            <person name="Takaki Y."/>
            <person name="Nishi S."/>
            <person name="Hori S."/>
            <person name="Arai W."/>
            <person name="Tsubouchi T."/>
            <person name="Morono Y."/>
            <person name="Uchiyama I."/>
            <person name="Ito T."/>
            <person name="Fujiyama A."/>
            <person name="Inagaki F."/>
            <person name="Takami H."/>
        </authorList>
    </citation>
    <scope>NUCLEOTIDE SEQUENCE</scope>
    <source>
        <strain evidence="1">Expedition CK06-06</strain>
    </source>
</reference>
<dbReference type="AlphaFoldDB" id="X1P1N9"/>
<proteinExistence type="predicted"/>
<sequence>MSRKSEEVVDVRWAELESAGGMYRRECPYCDGVLLVGRDKDTLMLQEYDRCIQCGQRVRYLDIEEMRALERA</sequence>
<evidence type="ECO:0000313" key="1">
    <source>
        <dbReference type="EMBL" id="GAI50212.1"/>
    </source>
</evidence>
<name>X1P1N9_9ZZZZ</name>
<accession>X1P1N9</accession>
<gene>
    <name evidence="1" type="ORF">S06H3_59555</name>
</gene>